<sequence length="77" mass="8820">RLLLRINKNQTSNGILNHLQDVLVSEDERHCPVFVQYETDESVAQIRLGERCAAPVADDSLKQLQELLGKEHVKMCY</sequence>
<dbReference type="EMBL" id="CACVAY010000013">
    <property type="protein sequence ID" value="CAA6803056.1"/>
    <property type="molecule type" value="Genomic_DNA"/>
</dbReference>
<accession>A0A6S6SA18</accession>
<evidence type="ECO:0000313" key="2">
    <source>
        <dbReference type="EMBL" id="CAA6803056.1"/>
    </source>
</evidence>
<name>A0A6S6SA18_9GAMM</name>
<organism evidence="2">
    <name type="scientific">uncultured Thiotrichaceae bacterium</name>
    <dbReference type="NCBI Taxonomy" id="298394"/>
    <lineage>
        <taxon>Bacteria</taxon>
        <taxon>Pseudomonadati</taxon>
        <taxon>Pseudomonadota</taxon>
        <taxon>Gammaproteobacteria</taxon>
        <taxon>Thiotrichales</taxon>
        <taxon>Thiotrichaceae</taxon>
        <taxon>environmental samples</taxon>
    </lineage>
</organism>
<feature type="non-terminal residue" evidence="2">
    <location>
        <position position="1"/>
    </location>
</feature>
<reference evidence="2" key="1">
    <citation type="submission" date="2020-01" db="EMBL/GenBank/DDBJ databases">
        <authorList>
            <person name="Meier V. D."/>
            <person name="Meier V D."/>
        </authorList>
    </citation>
    <scope>NUCLEOTIDE SEQUENCE</scope>
    <source>
        <strain evidence="2">HLG_WM_MAG_07</strain>
    </source>
</reference>
<gene>
    <name evidence="2" type="ORF">HELGO_WM10979</name>
</gene>
<evidence type="ECO:0000259" key="1">
    <source>
        <dbReference type="Pfam" id="PF20914"/>
    </source>
</evidence>
<protein>
    <recommendedName>
        <fullName evidence="1">DNA polymerase III subunit alpha C-terminal domain-containing protein</fullName>
    </recommendedName>
</protein>
<dbReference type="AlphaFoldDB" id="A0A6S6SA18"/>
<dbReference type="Pfam" id="PF20914">
    <property type="entry name" value="DNA_pol_IIIA_C"/>
    <property type="match status" value="1"/>
</dbReference>
<feature type="domain" description="DNA polymerase III subunit alpha C-terminal" evidence="1">
    <location>
        <begin position="18"/>
        <end position="69"/>
    </location>
</feature>
<dbReference type="InterPro" id="IPR048472">
    <property type="entry name" value="DNA_pol_IIIA_C"/>
</dbReference>
<proteinExistence type="predicted"/>